<name>A0A9W8AY06_9FUNG</name>
<dbReference type="Pfam" id="PF14929">
    <property type="entry name" value="TAF1_subA"/>
    <property type="match status" value="1"/>
</dbReference>
<reference evidence="1" key="1">
    <citation type="submission" date="2022-07" db="EMBL/GenBank/DDBJ databases">
        <title>Phylogenomic reconstructions and comparative analyses of Kickxellomycotina fungi.</title>
        <authorList>
            <person name="Reynolds N.K."/>
            <person name="Stajich J.E."/>
            <person name="Barry K."/>
            <person name="Grigoriev I.V."/>
            <person name="Crous P."/>
            <person name="Smith M.E."/>
        </authorList>
    </citation>
    <scope>NUCLEOTIDE SEQUENCE</scope>
    <source>
        <strain evidence="1">RSA 1196</strain>
    </source>
</reference>
<organism evidence="1 2">
    <name type="scientific">Dispira parvispora</name>
    <dbReference type="NCBI Taxonomy" id="1520584"/>
    <lineage>
        <taxon>Eukaryota</taxon>
        <taxon>Fungi</taxon>
        <taxon>Fungi incertae sedis</taxon>
        <taxon>Zoopagomycota</taxon>
        <taxon>Kickxellomycotina</taxon>
        <taxon>Dimargaritomycetes</taxon>
        <taxon>Dimargaritales</taxon>
        <taxon>Dimargaritaceae</taxon>
        <taxon>Dispira</taxon>
    </lineage>
</organism>
<dbReference type="AlphaFoldDB" id="A0A9W8AY06"/>
<sequence length="445" mass="51373">MLGYCLQLTLAHRDYPRALKIITAMYSCTNAPAQHIWPSSVFAFRKTQGTSEALDFLKSHVTQYSCNSVEILQEVLMYHIRLGTLDKAYELVTRYLHSEPFRQNAIIHGYAGMMALALDDDRVKHANETNRLAQELKDTALSTEADGIAEHESDNKDDIFRDLWYSPTPMSTGDSNTNSLDHSQSDSWVAKAINHFCQSQALSPTLDLFLPFYVQTLVRSRKFIDAKYVAVQFCHYNPFNPAGYRVALSLLNADLVLERRAWVELAKKYVTLDPVCDLQQVIFPLCTHYEHLIGMGYTEHLTDVIELLARRIEFTRGCETATFRRLADIYYRTIPAYWDRLQQQVYSKLWESRLPWWDKFIFDDPTLTDYSDSQVTLRHLLMHICAAYIFPAHYKTFGIHRITSVKLCSEKRQILDQYLSSHYLNVIAPSKDKSGQTDGKMKSNT</sequence>
<dbReference type="GO" id="GO:0006360">
    <property type="term" value="P:transcription by RNA polymerase I"/>
    <property type="evidence" value="ECO:0007669"/>
    <property type="project" value="InterPro"/>
</dbReference>
<dbReference type="EMBL" id="JANBPY010000214">
    <property type="protein sequence ID" value="KAJ1968218.1"/>
    <property type="molecule type" value="Genomic_DNA"/>
</dbReference>
<gene>
    <name evidence="1" type="ORF">IWQ62_001375</name>
</gene>
<evidence type="ECO:0000313" key="1">
    <source>
        <dbReference type="EMBL" id="KAJ1968218.1"/>
    </source>
</evidence>
<dbReference type="Proteomes" id="UP001150925">
    <property type="component" value="Unassembled WGS sequence"/>
</dbReference>
<keyword evidence="2" id="KW-1185">Reference proteome</keyword>
<dbReference type="GO" id="GO:0000120">
    <property type="term" value="C:RNA polymerase I transcription regulator complex"/>
    <property type="evidence" value="ECO:0007669"/>
    <property type="project" value="InterPro"/>
</dbReference>
<evidence type="ECO:0000313" key="2">
    <source>
        <dbReference type="Proteomes" id="UP001150925"/>
    </source>
</evidence>
<accession>A0A9W8AY06</accession>
<dbReference type="InterPro" id="IPR039495">
    <property type="entry name" value="TAF1A"/>
</dbReference>
<proteinExistence type="predicted"/>
<comment type="caution">
    <text evidence="1">The sequence shown here is derived from an EMBL/GenBank/DDBJ whole genome shotgun (WGS) entry which is preliminary data.</text>
</comment>
<dbReference type="OrthoDB" id="2159786at2759"/>
<protein>
    <submittedName>
        <fullName evidence="1">Uncharacterized protein</fullName>
    </submittedName>
</protein>